<reference evidence="7" key="1">
    <citation type="submission" date="2023-06" db="EMBL/GenBank/DDBJ databases">
        <authorList>
            <person name="Zhang S."/>
        </authorList>
    </citation>
    <scope>NUCLEOTIDE SEQUENCE</scope>
    <source>
        <strain evidence="7">SG2303</strain>
    </source>
</reference>
<evidence type="ECO:0000256" key="6">
    <source>
        <dbReference type="SAM" id="Phobius"/>
    </source>
</evidence>
<keyword evidence="8" id="KW-1185">Reference proteome</keyword>
<feature type="transmembrane region" description="Helical" evidence="6">
    <location>
        <begin position="30"/>
        <end position="49"/>
    </location>
</feature>
<comment type="caution">
    <text evidence="7">The sequence shown here is derived from an EMBL/GenBank/DDBJ whole genome shotgun (WGS) entry which is preliminary data.</text>
</comment>
<feature type="transmembrane region" description="Helical" evidence="6">
    <location>
        <begin position="56"/>
        <end position="76"/>
    </location>
</feature>
<dbReference type="RefSeq" id="WP_289829087.1">
    <property type="nucleotide sequence ID" value="NZ_JAUEDK010000008.1"/>
</dbReference>
<organism evidence="7 8">
    <name type="scientific">Crenobacter oryzisoli</name>
    <dbReference type="NCBI Taxonomy" id="3056844"/>
    <lineage>
        <taxon>Bacteria</taxon>
        <taxon>Pseudomonadati</taxon>
        <taxon>Pseudomonadota</taxon>
        <taxon>Betaproteobacteria</taxon>
        <taxon>Neisseriales</taxon>
        <taxon>Neisseriaceae</taxon>
        <taxon>Crenobacter</taxon>
    </lineage>
</organism>
<name>A0ABT7XL64_9NEIS</name>
<evidence type="ECO:0000256" key="5">
    <source>
        <dbReference type="ARBA" id="ARBA00023136"/>
    </source>
</evidence>
<sequence>MPSQVALLCVVWLAASHVSQKLIPAVPAGVIGMVLTLGALAMGWLPLDWCRRGARWLLAEMLLFFIPAVVAVVNYSDLMLDAGWKIMIVIVLSTALVMTVTSLAVDACYKLEIAVRRRFRHLHSEA</sequence>
<evidence type="ECO:0000256" key="1">
    <source>
        <dbReference type="ARBA" id="ARBA00004651"/>
    </source>
</evidence>
<dbReference type="PANTHER" id="PTHR33931">
    <property type="entry name" value="HOLIN-LIKE PROTEIN CIDA-RELATED"/>
    <property type="match status" value="1"/>
</dbReference>
<keyword evidence="3 6" id="KW-0812">Transmembrane</keyword>
<keyword evidence="4 6" id="KW-1133">Transmembrane helix</keyword>
<accession>A0ABT7XL64</accession>
<proteinExistence type="predicted"/>
<evidence type="ECO:0000256" key="3">
    <source>
        <dbReference type="ARBA" id="ARBA00022692"/>
    </source>
</evidence>
<feature type="transmembrane region" description="Helical" evidence="6">
    <location>
        <begin position="82"/>
        <end position="109"/>
    </location>
</feature>
<gene>
    <name evidence="7" type="ORF">QU481_06345</name>
</gene>
<dbReference type="Proteomes" id="UP001168540">
    <property type="component" value="Unassembled WGS sequence"/>
</dbReference>
<comment type="subcellular location">
    <subcellularLocation>
        <location evidence="1">Cell membrane</location>
        <topology evidence="1">Multi-pass membrane protein</topology>
    </subcellularLocation>
</comment>
<dbReference type="InterPro" id="IPR005538">
    <property type="entry name" value="LrgA/CidA"/>
</dbReference>
<dbReference type="Pfam" id="PF03788">
    <property type="entry name" value="LrgA"/>
    <property type="match status" value="1"/>
</dbReference>
<dbReference type="PANTHER" id="PTHR33931:SF2">
    <property type="entry name" value="HOLIN-LIKE PROTEIN CIDA"/>
    <property type="match status" value="1"/>
</dbReference>
<evidence type="ECO:0000256" key="4">
    <source>
        <dbReference type="ARBA" id="ARBA00022989"/>
    </source>
</evidence>
<evidence type="ECO:0000256" key="2">
    <source>
        <dbReference type="ARBA" id="ARBA00022475"/>
    </source>
</evidence>
<evidence type="ECO:0000313" key="8">
    <source>
        <dbReference type="Proteomes" id="UP001168540"/>
    </source>
</evidence>
<dbReference type="EMBL" id="JAUEDK010000008">
    <property type="protein sequence ID" value="MDN0074516.1"/>
    <property type="molecule type" value="Genomic_DNA"/>
</dbReference>
<protein>
    <submittedName>
        <fullName evidence="7">CidA/LrgA family protein</fullName>
    </submittedName>
</protein>
<evidence type="ECO:0000313" key="7">
    <source>
        <dbReference type="EMBL" id="MDN0074516.1"/>
    </source>
</evidence>
<keyword evidence="2" id="KW-1003">Cell membrane</keyword>
<keyword evidence="5 6" id="KW-0472">Membrane</keyword>